<dbReference type="InterPro" id="IPR050088">
    <property type="entry name" value="IspD/TarI_cytidylyltransf_bact"/>
</dbReference>
<keyword evidence="3" id="KW-0414">Isoprene biosynthesis</keyword>
<dbReference type="Gene3D" id="3.90.550.10">
    <property type="entry name" value="Spore Coat Polysaccharide Biosynthesis Protein SpsA, Chain A"/>
    <property type="match status" value="1"/>
</dbReference>
<name>A0ABU3K4F7_9BACT</name>
<dbReference type="PANTHER" id="PTHR32125">
    <property type="entry name" value="2-C-METHYL-D-ERYTHRITOL 4-PHOSPHATE CYTIDYLYLTRANSFERASE, CHLOROPLASTIC"/>
    <property type="match status" value="1"/>
</dbReference>
<dbReference type="InterPro" id="IPR001228">
    <property type="entry name" value="IspD"/>
</dbReference>
<feature type="site" description="Positions MEP for the nucleophilic attack" evidence="3">
    <location>
        <position position="213"/>
    </location>
</feature>
<dbReference type="SUPFAM" id="SSF53448">
    <property type="entry name" value="Nucleotide-diphospho-sugar transferases"/>
    <property type="match status" value="1"/>
</dbReference>
<dbReference type="EMBL" id="JAQOUE010000001">
    <property type="protein sequence ID" value="MDT7041259.1"/>
    <property type="molecule type" value="Genomic_DNA"/>
</dbReference>
<comment type="similarity">
    <text evidence="3">Belongs to the IspD/TarI cytidylyltransferase family. IspD subfamily.</text>
</comment>
<gene>
    <name evidence="3 4" type="primary">ispD</name>
    <name evidence="4" type="ORF">PPG34_02785</name>
</gene>
<comment type="catalytic activity">
    <reaction evidence="3">
        <text>2-C-methyl-D-erythritol 4-phosphate + CTP + H(+) = 4-CDP-2-C-methyl-D-erythritol + diphosphate</text>
        <dbReference type="Rhea" id="RHEA:13429"/>
        <dbReference type="ChEBI" id="CHEBI:15378"/>
        <dbReference type="ChEBI" id="CHEBI:33019"/>
        <dbReference type="ChEBI" id="CHEBI:37563"/>
        <dbReference type="ChEBI" id="CHEBI:57823"/>
        <dbReference type="ChEBI" id="CHEBI:58262"/>
        <dbReference type="EC" id="2.7.7.60"/>
    </reaction>
</comment>
<feature type="site" description="Transition state stabilizer" evidence="3">
    <location>
        <position position="24"/>
    </location>
</feature>
<comment type="caution">
    <text evidence="4">The sequence shown here is derived from an EMBL/GenBank/DDBJ whole genome shotgun (WGS) entry which is preliminary data.</text>
</comment>
<keyword evidence="2 3" id="KW-0548">Nucleotidyltransferase</keyword>
<dbReference type="RefSeq" id="WP_313831614.1">
    <property type="nucleotide sequence ID" value="NZ_JAQOUE010000001.1"/>
</dbReference>
<feature type="site" description="Positions MEP for the nucleophilic attack" evidence="3">
    <location>
        <position position="157"/>
    </location>
</feature>
<evidence type="ECO:0000313" key="5">
    <source>
        <dbReference type="Proteomes" id="UP001250932"/>
    </source>
</evidence>
<keyword evidence="1 3" id="KW-0808">Transferase</keyword>
<dbReference type="NCBIfam" id="TIGR00453">
    <property type="entry name" value="ispD"/>
    <property type="match status" value="1"/>
</dbReference>
<dbReference type="PANTHER" id="PTHR32125:SF4">
    <property type="entry name" value="2-C-METHYL-D-ERYTHRITOL 4-PHOSPHATE CYTIDYLYLTRANSFERASE, CHLOROPLASTIC"/>
    <property type="match status" value="1"/>
</dbReference>
<accession>A0ABU3K4F7</accession>
<feature type="site" description="Transition state stabilizer" evidence="3">
    <location>
        <position position="17"/>
    </location>
</feature>
<organism evidence="4 5">
    <name type="scientific">Candidatus Nitronereus thalassa</name>
    <dbReference type="NCBI Taxonomy" id="3020898"/>
    <lineage>
        <taxon>Bacteria</taxon>
        <taxon>Pseudomonadati</taxon>
        <taxon>Nitrospirota</taxon>
        <taxon>Nitrospiria</taxon>
        <taxon>Nitrospirales</taxon>
        <taxon>Nitrospiraceae</taxon>
        <taxon>Candidatus Nitronereus</taxon>
    </lineage>
</organism>
<keyword evidence="5" id="KW-1185">Reference proteome</keyword>
<dbReference type="Proteomes" id="UP001250932">
    <property type="component" value="Unassembled WGS sequence"/>
</dbReference>
<dbReference type="GO" id="GO:0050518">
    <property type="term" value="F:2-C-methyl-D-erythritol 4-phosphate cytidylyltransferase activity"/>
    <property type="evidence" value="ECO:0007669"/>
    <property type="project" value="UniProtKB-EC"/>
</dbReference>
<evidence type="ECO:0000256" key="1">
    <source>
        <dbReference type="ARBA" id="ARBA00022679"/>
    </source>
</evidence>
<comment type="function">
    <text evidence="3">Catalyzes the formation of 4-diphosphocytidyl-2-C-methyl-D-erythritol from CTP and 2-C-methyl-D-erythritol 4-phosphate (MEP).</text>
</comment>
<sequence>MADWVTAVVPAAGRGVRMGTGVPKQFLTLGDIPLLVHALRTFEASLIISEIILVVPQDDCQYCRETIVPSHGLTKVSQVVAGGRRRQDSVLNGVQAAKSTTEILVIHDAVRPFVSSMMITQVVEAARQHGAAIVAIPMRDTVKQVNPDGVITHTLNRDELWLAQTPQAFRYELLLQAHQQGKADEVEATDDAFLVERLGRSVAIVQGSSDNIKVTRPEDLHMGQAILTAKRSASCP</sequence>
<evidence type="ECO:0000256" key="3">
    <source>
        <dbReference type="HAMAP-Rule" id="MF_00108"/>
    </source>
</evidence>
<proteinExistence type="inferred from homology"/>
<reference evidence="4 5" key="1">
    <citation type="journal article" date="2023" name="ISME J.">
        <title>Cultivation and genomic characterization of novel and ubiquitous marine nitrite-oxidizing bacteria from the Nitrospirales.</title>
        <authorList>
            <person name="Mueller A.J."/>
            <person name="Daebeler A."/>
            <person name="Herbold C.W."/>
            <person name="Kirkegaard R.H."/>
            <person name="Daims H."/>
        </authorList>
    </citation>
    <scope>NUCLEOTIDE SEQUENCE [LARGE SCALE GENOMIC DNA]</scope>
    <source>
        <strain evidence="4 5">EB</strain>
    </source>
</reference>
<dbReference type="CDD" id="cd02516">
    <property type="entry name" value="CDP-ME_synthetase"/>
    <property type="match status" value="1"/>
</dbReference>
<dbReference type="InterPro" id="IPR034683">
    <property type="entry name" value="IspD/TarI"/>
</dbReference>
<dbReference type="EC" id="2.7.7.60" evidence="3"/>
<protein>
    <recommendedName>
        <fullName evidence="3">2-C-methyl-D-erythritol 4-phosphate cytidylyltransferase</fullName>
        <ecNumber evidence="3">2.7.7.60</ecNumber>
    </recommendedName>
    <alternativeName>
        <fullName evidence="3">4-diphosphocytidyl-2C-methyl-D-erythritol synthase</fullName>
    </alternativeName>
    <alternativeName>
        <fullName evidence="3">MEP cytidylyltransferase</fullName>
        <shortName evidence="3">MCT</shortName>
    </alternativeName>
</protein>
<evidence type="ECO:0000313" key="4">
    <source>
        <dbReference type="EMBL" id="MDT7041259.1"/>
    </source>
</evidence>
<dbReference type="Pfam" id="PF01128">
    <property type="entry name" value="IspD"/>
    <property type="match status" value="1"/>
</dbReference>
<evidence type="ECO:0000256" key="2">
    <source>
        <dbReference type="ARBA" id="ARBA00022695"/>
    </source>
</evidence>
<dbReference type="InterPro" id="IPR029044">
    <property type="entry name" value="Nucleotide-diphossugar_trans"/>
</dbReference>
<comment type="pathway">
    <text evidence="3">Isoprenoid biosynthesis; isopentenyl diphosphate biosynthesis via DXP pathway; isopentenyl diphosphate from 1-deoxy-D-xylulose 5-phosphate: step 2/6.</text>
</comment>
<dbReference type="HAMAP" id="MF_00108">
    <property type="entry name" value="IspD"/>
    <property type="match status" value="1"/>
</dbReference>